<evidence type="ECO:0000313" key="2">
    <source>
        <dbReference type="EMBL" id="WDE04848.1"/>
    </source>
</evidence>
<feature type="chain" id="PRO_5042103246" evidence="1">
    <location>
        <begin position="37"/>
        <end position="404"/>
    </location>
</feature>
<proteinExistence type="predicted"/>
<dbReference type="Proteomes" id="UP000032352">
    <property type="component" value="Chromosome"/>
</dbReference>
<evidence type="ECO:0000256" key="1">
    <source>
        <dbReference type="SAM" id="SignalP"/>
    </source>
</evidence>
<keyword evidence="1" id="KW-0732">Signal</keyword>
<dbReference type="RefSeq" id="WP_084723766.1">
    <property type="nucleotide sequence ID" value="NZ_CP059733.1"/>
</dbReference>
<dbReference type="Pfam" id="PF19577">
    <property type="entry name" value="DcaP"/>
    <property type="match status" value="1"/>
</dbReference>
<dbReference type="KEGG" id="tvd:SG34_026640"/>
<dbReference type="AlphaFoldDB" id="A0AAE9Z1H8"/>
<name>A0AAE9Z1H8_9GAMM</name>
<reference evidence="2 3" key="2">
    <citation type="journal article" date="2022" name="Mar. Drugs">
        <title>Bioassay-Guided Fractionation Leads to the Detection of Cholic Acid Generated by the Rare Thalassomonas sp.</title>
        <authorList>
            <person name="Pheiffer F."/>
            <person name="Schneider Y.K."/>
            <person name="Hansen E.H."/>
            <person name="Andersen J.H."/>
            <person name="Isaksson J."/>
            <person name="Busche T."/>
            <person name="R C."/>
            <person name="Kalinowski J."/>
            <person name="Zyl L.V."/>
            <person name="Trindade M."/>
        </authorList>
    </citation>
    <scope>NUCLEOTIDE SEQUENCE [LARGE SCALE GENOMIC DNA]</scope>
    <source>
        <strain evidence="2 3">XOM25</strain>
    </source>
</reference>
<dbReference type="InterPro" id="IPR045748">
    <property type="entry name" value="DcaP"/>
</dbReference>
<sequence>MFTNQSLSNAGKNAGKLISGKSALAAALLFALPATAAVKLKDAVNDTEFSFGGYMKVDAFWSDFSDGSLASGNIGRQFYVPSTVPVCEFEGCEDSTTTFDGHSRATRFNFGTLTNIDGHKVKTFLEMDFLATPGGNELVSNSYSPRLRHAFISYDNWLVGQTWTTFQNTGALPESLDFLGPSESTIFERQAMVRYTYGAWQFSLENPESLVMNNGGNGRIDCDDSALPDIVARYNHTADWGQLSVSGLLRQLKIDDANYDSTTSAYGISVAGKVKLGADDIRFMGSYGSGMGRYIGLAITSDAVLDDKGELEAIDSYGGFVAYRHMWTEELRSTLSYSVFSADNETQYTGRSATKSADSIHLNLIYSPIKSLSVGVEYIRANRELENGYDGDLDRLQFSAKYVL</sequence>
<evidence type="ECO:0000313" key="3">
    <source>
        <dbReference type="Proteomes" id="UP000032352"/>
    </source>
</evidence>
<organism evidence="2 3">
    <name type="scientific">Thalassomonas viridans</name>
    <dbReference type="NCBI Taxonomy" id="137584"/>
    <lineage>
        <taxon>Bacteria</taxon>
        <taxon>Pseudomonadati</taxon>
        <taxon>Pseudomonadota</taxon>
        <taxon>Gammaproteobacteria</taxon>
        <taxon>Alteromonadales</taxon>
        <taxon>Colwelliaceae</taxon>
        <taxon>Thalassomonas</taxon>
    </lineage>
</organism>
<dbReference type="SUPFAM" id="SSF56935">
    <property type="entry name" value="Porins"/>
    <property type="match status" value="1"/>
</dbReference>
<reference evidence="2 3" key="1">
    <citation type="journal article" date="2015" name="Genome Announc.">
        <title>Draft Genome Sequences of Marine Isolates of Thalassomonas viridans and Thalassomonas actiniarum.</title>
        <authorList>
            <person name="Olonade I."/>
            <person name="van Zyl L.J."/>
            <person name="Trindade M."/>
        </authorList>
    </citation>
    <scope>NUCLEOTIDE SEQUENCE [LARGE SCALE GENOMIC DNA]</scope>
    <source>
        <strain evidence="2 3">XOM25</strain>
    </source>
</reference>
<gene>
    <name evidence="2" type="ORF">SG34_026640</name>
</gene>
<dbReference type="EMBL" id="CP059733">
    <property type="protein sequence ID" value="WDE04848.1"/>
    <property type="molecule type" value="Genomic_DNA"/>
</dbReference>
<protein>
    <submittedName>
        <fullName evidence="2">Porin</fullName>
    </submittedName>
</protein>
<feature type="signal peptide" evidence="1">
    <location>
        <begin position="1"/>
        <end position="36"/>
    </location>
</feature>
<accession>A0AAE9Z1H8</accession>
<keyword evidence="3" id="KW-1185">Reference proteome</keyword>